<keyword evidence="9" id="KW-1185">Reference proteome</keyword>
<dbReference type="GO" id="GO:0015297">
    <property type="term" value="F:antiporter activity"/>
    <property type="evidence" value="ECO:0007669"/>
    <property type="project" value="InterPro"/>
</dbReference>
<keyword evidence="2" id="KW-0813">Transport</keyword>
<sequence length="462" mass="49919">MGITAKGKKNAGLLTEGSIAKGILSFAIPLFLGQLLQQFYNVADAWVVGNFADNDSFAAVSSAGSLTFLIIGFFNGIAIGGGVVISKYFGARDEKSVEVAIHTNFLFGLIASALSTIVGLILIPVLLRLMQTPENVLPASLLYLRVYFAGVSTIIMYNIGMSIMRALGDSLHPLYYLFISSVINVVLDLLFVAVFHWGVGGAAAATIIAQGVSAVMCIYRMCKMEGVARLDFKKLHYNGPMMNEVITQGLPTGIQNSVISIGNIVIQKNINSFGSFAMAGVGAYSKLEGFAFLPITCMSMALPTFISQNLGAKEYNRAKKGAVFGIITGVAVAELIGIGFYIGIEPLLRFFVDEEQSVSYGEMHAHVTTLFFCLLAFSHCAAGVLRGCGKSIIPMAAMLAFWCGLRIVYVTTALEFIPKFTMISWAYPLTWSCSSIVFLLFLIFSDWTHAFEKKAAKSKVIK</sequence>
<keyword evidence="6 7" id="KW-0472">Membrane</keyword>
<feature type="transmembrane region" description="Helical" evidence="7">
    <location>
        <begin position="425"/>
        <end position="444"/>
    </location>
</feature>
<feature type="transmembrane region" description="Helical" evidence="7">
    <location>
        <begin position="105"/>
        <end position="127"/>
    </location>
</feature>
<dbReference type="RefSeq" id="WP_308731047.1">
    <property type="nucleotide sequence ID" value="NZ_JAJEQN010000004.1"/>
</dbReference>
<feature type="transmembrane region" description="Helical" evidence="7">
    <location>
        <begin position="147"/>
        <end position="167"/>
    </location>
</feature>
<feature type="transmembrane region" description="Helical" evidence="7">
    <location>
        <begin position="392"/>
        <end position="413"/>
    </location>
</feature>
<evidence type="ECO:0000256" key="1">
    <source>
        <dbReference type="ARBA" id="ARBA00004651"/>
    </source>
</evidence>
<organism evidence="8 9">
    <name type="scientific">Anthropogastromicrobium aceti</name>
    <dbReference type="NCBI Taxonomy" id="2981768"/>
    <lineage>
        <taxon>Bacteria</taxon>
        <taxon>Bacillati</taxon>
        <taxon>Bacillota</taxon>
        <taxon>Clostridia</taxon>
        <taxon>Lachnospirales</taxon>
        <taxon>Lachnospiraceae</taxon>
        <taxon>Anthropogastromicrobium</taxon>
    </lineage>
</organism>
<feature type="transmembrane region" description="Helical" evidence="7">
    <location>
        <begin position="201"/>
        <end position="219"/>
    </location>
</feature>
<keyword evidence="3" id="KW-1003">Cell membrane</keyword>
<feature type="transmembrane region" description="Helical" evidence="7">
    <location>
        <begin position="322"/>
        <end position="344"/>
    </location>
</feature>
<dbReference type="GO" id="GO:0042910">
    <property type="term" value="F:xenobiotic transmembrane transporter activity"/>
    <property type="evidence" value="ECO:0007669"/>
    <property type="project" value="InterPro"/>
</dbReference>
<gene>
    <name evidence="8" type="ORF">LKD48_02265</name>
</gene>
<dbReference type="Proteomes" id="UP001198200">
    <property type="component" value="Unassembled WGS sequence"/>
</dbReference>
<feature type="transmembrane region" description="Helical" evidence="7">
    <location>
        <begin position="364"/>
        <end position="385"/>
    </location>
</feature>
<comment type="subcellular location">
    <subcellularLocation>
        <location evidence="1">Cell membrane</location>
        <topology evidence="1">Multi-pass membrane protein</topology>
    </subcellularLocation>
</comment>
<dbReference type="PANTHER" id="PTHR43549">
    <property type="entry name" value="MULTIDRUG RESISTANCE PROTEIN YPNP-RELATED"/>
    <property type="match status" value="1"/>
</dbReference>
<dbReference type="CDD" id="cd13138">
    <property type="entry name" value="MATE_yoeA_like"/>
    <property type="match status" value="1"/>
</dbReference>
<dbReference type="NCBIfam" id="TIGR00797">
    <property type="entry name" value="matE"/>
    <property type="match status" value="1"/>
</dbReference>
<dbReference type="InterPro" id="IPR002528">
    <property type="entry name" value="MATE_fam"/>
</dbReference>
<reference evidence="8 9" key="1">
    <citation type="submission" date="2021-10" db="EMBL/GenBank/DDBJ databases">
        <title>Anaerobic single-cell dispensing facilitates the cultivation of human gut bacteria.</title>
        <authorList>
            <person name="Afrizal A."/>
        </authorList>
    </citation>
    <scope>NUCLEOTIDE SEQUENCE [LARGE SCALE GENOMIC DNA]</scope>
    <source>
        <strain evidence="8 9">CLA-AA-H224</strain>
    </source>
</reference>
<evidence type="ECO:0000256" key="6">
    <source>
        <dbReference type="ARBA" id="ARBA00023136"/>
    </source>
</evidence>
<evidence type="ECO:0000256" key="2">
    <source>
        <dbReference type="ARBA" id="ARBA00022448"/>
    </source>
</evidence>
<comment type="caution">
    <text evidence="8">The sequence shown here is derived from an EMBL/GenBank/DDBJ whole genome shotgun (WGS) entry which is preliminary data.</text>
</comment>
<evidence type="ECO:0000313" key="9">
    <source>
        <dbReference type="Proteomes" id="UP001198200"/>
    </source>
</evidence>
<keyword evidence="5 7" id="KW-1133">Transmembrane helix</keyword>
<feature type="transmembrane region" description="Helical" evidence="7">
    <location>
        <begin position="56"/>
        <end position="85"/>
    </location>
</feature>
<protein>
    <submittedName>
        <fullName evidence="8">MATE family efflux transporter</fullName>
    </submittedName>
</protein>
<feature type="transmembrane region" description="Helical" evidence="7">
    <location>
        <begin position="174"/>
        <end position="195"/>
    </location>
</feature>
<name>A0AAE3E314_9FIRM</name>
<evidence type="ECO:0000256" key="5">
    <source>
        <dbReference type="ARBA" id="ARBA00022989"/>
    </source>
</evidence>
<feature type="transmembrane region" description="Helical" evidence="7">
    <location>
        <begin position="12"/>
        <end position="36"/>
    </location>
</feature>
<evidence type="ECO:0000256" key="7">
    <source>
        <dbReference type="SAM" id="Phobius"/>
    </source>
</evidence>
<keyword evidence="4 7" id="KW-0812">Transmembrane</keyword>
<dbReference type="InterPro" id="IPR048279">
    <property type="entry name" value="MdtK-like"/>
</dbReference>
<evidence type="ECO:0000313" key="8">
    <source>
        <dbReference type="EMBL" id="MCC2220476.1"/>
    </source>
</evidence>
<dbReference type="PANTHER" id="PTHR43549:SF3">
    <property type="entry name" value="MULTIDRUG RESISTANCE PROTEIN YPNP-RELATED"/>
    <property type="match status" value="1"/>
</dbReference>
<dbReference type="PIRSF" id="PIRSF006603">
    <property type="entry name" value="DinF"/>
    <property type="match status" value="1"/>
</dbReference>
<dbReference type="GO" id="GO:0005886">
    <property type="term" value="C:plasma membrane"/>
    <property type="evidence" value="ECO:0007669"/>
    <property type="project" value="UniProtKB-SubCell"/>
</dbReference>
<dbReference type="InterPro" id="IPR052031">
    <property type="entry name" value="Membrane_Transporter-Flippase"/>
</dbReference>
<evidence type="ECO:0000256" key="4">
    <source>
        <dbReference type="ARBA" id="ARBA00022692"/>
    </source>
</evidence>
<evidence type="ECO:0000256" key="3">
    <source>
        <dbReference type="ARBA" id="ARBA00022475"/>
    </source>
</evidence>
<dbReference type="EMBL" id="JAJEQN010000004">
    <property type="protein sequence ID" value="MCC2220476.1"/>
    <property type="molecule type" value="Genomic_DNA"/>
</dbReference>
<accession>A0AAE3E314</accession>
<dbReference type="AlphaFoldDB" id="A0AAE3E314"/>
<proteinExistence type="predicted"/>
<dbReference type="Pfam" id="PF01554">
    <property type="entry name" value="MatE"/>
    <property type="match status" value="2"/>
</dbReference>